<proteinExistence type="predicted"/>
<protein>
    <submittedName>
        <fullName evidence="2">Uncharacterized protein</fullName>
    </submittedName>
</protein>
<keyword evidence="3" id="KW-1185">Reference proteome</keyword>
<reference evidence="2 3" key="1">
    <citation type="submission" date="2024-03" db="EMBL/GenBank/DDBJ databases">
        <title>Novel species of the genus Variovorax.</title>
        <authorList>
            <person name="Liu Q."/>
            <person name="Xin Y.-H."/>
        </authorList>
    </citation>
    <scope>NUCLEOTIDE SEQUENCE [LARGE SCALE GENOMIC DNA]</scope>
    <source>
        <strain evidence="2 3">KACC 18501</strain>
    </source>
</reference>
<name>A0ABU8VY10_9BURK</name>
<evidence type="ECO:0000313" key="2">
    <source>
        <dbReference type="EMBL" id="MEJ8822700.1"/>
    </source>
</evidence>
<sequence length="57" mass="6367">MHTKQSRFAAWLAQQPDQPDQPDTEPVPVPPPIPLDAGQKDRLAALREMRELGHGID</sequence>
<feature type="compositionally biased region" description="Pro residues" evidence="1">
    <location>
        <begin position="25"/>
        <end position="34"/>
    </location>
</feature>
<evidence type="ECO:0000313" key="3">
    <source>
        <dbReference type="Proteomes" id="UP001363010"/>
    </source>
</evidence>
<dbReference type="RefSeq" id="WP_340363736.1">
    <property type="nucleotide sequence ID" value="NZ_JBBKZV010000005.1"/>
</dbReference>
<accession>A0ABU8VY10</accession>
<feature type="region of interest" description="Disordered" evidence="1">
    <location>
        <begin position="1"/>
        <end position="37"/>
    </location>
</feature>
<organism evidence="2 3">
    <name type="scientific">Variovorax humicola</name>
    <dbReference type="NCBI Taxonomy" id="1769758"/>
    <lineage>
        <taxon>Bacteria</taxon>
        <taxon>Pseudomonadati</taxon>
        <taxon>Pseudomonadota</taxon>
        <taxon>Betaproteobacteria</taxon>
        <taxon>Burkholderiales</taxon>
        <taxon>Comamonadaceae</taxon>
        <taxon>Variovorax</taxon>
    </lineage>
</organism>
<dbReference type="EMBL" id="JBBKZV010000005">
    <property type="protein sequence ID" value="MEJ8822700.1"/>
    <property type="molecule type" value="Genomic_DNA"/>
</dbReference>
<evidence type="ECO:0000256" key="1">
    <source>
        <dbReference type="SAM" id="MobiDB-lite"/>
    </source>
</evidence>
<comment type="caution">
    <text evidence="2">The sequence shown here is derived from an EMBL/GenBank/DDBJ whole genome shotgun (WGS) entry which is preliminary data.</text>
</comment>
<dbReference type="Proteomes" id="UP001363010">
    <property type="component" value="Unassembled WGS sequence"/>
</dbReference>
<gene>
    <name evidence="2" type="ORF">WKW80_11755</name>
</gene>